<dbReference type="Gene3D" id="1.50.10.10">
    <property type="match status" value="1"/>
</dbReference>
<feature type="chain" id="PRO_5012327476" description="glucan 1,4-alpha-glucosidase" evidence="8">
    <location>
        <begin position="20"/>
        <end position="518"/>
    </location>
</feature>
<keyword evidence="8" id="KW-0732">Signal</keyword>
<evidence type="ECO:0000256" key="7">
    <source>
        <dbReference type="ARBA" id="ARBA00023326"/>
    </source>
</evidence>
<dbReference type="EMBL" id="MCGO01000127">
    <property type="protein sequence ID" value="ORY25608.1"/>
    <property type="molecule type" value="Genomic_DNA"/>
</dbReference>
<accession>A0A1Y2ASP4</accession>
<gene>
    <name evidence="10" type="ORF">BCR33DRAFT_687545</name>
</gene>
<evidence type="ECO:0000313" key="11">
    <source>
        <dbReference type="Proteomes" id="UP000193642"/>
    </source>
</evidence>
<keyword evidence="7" id="KW-0624">Polysaccharide degradation</keyword>
<comment type="similarity">
    <text evidence="2">Belongs to the glycosyl hydrolase 15 family.</text>
</comment>
<dbReference type="InterPro" id="IPR008928">
    <property type="entry name" value="6-hairpin_glycosidase_sf"/>
</dbReference>
<name>A0A1Y2ASP4_9FUNG</name>
<evidence type="ECO:0000256" key="2">
    <source>
        <dbReference type="ARBA" id="ARBA00006188"/>
    </source>
</evidence>
<dbReference type="GO" id="GO:0000324">
    <property type="term" value="C:fungal-type vacuole"/>
    <property type="evidence" value="ECO:0007669"/>
    <property type="project" value="TreeGrafter"/>
</dbReference>
<dbReference type="GO" id="GO:0004339">
    <property type="term" value="F:glucan 1,4-alpha-glucosidase activity"/>
    <property type="evidence" value="ECO:0007669"/>
    <property type="project" value="UniProtKB-EC"/>
</dbReference>
<evidence type="ECO:0000256" key="6">
    <source>
        <dbReference type="ARBA" id="ARBA00023295"/>
    </source>
</evidence>
<keyword evidence="11" id="KW-1185">Reference proteome</keyword>
<dbReference type="Proteomes" id="UP000193642">
    <property type="component" value="Unassembled WGS sequence"/>
</dbReference>
<proteinExistence type="inferred from homology"/>
<keyword evidence="6 10" id="KW-0326">Glycosidase</keyword>
<dbReference type="EC" id="3.2.1.3" evidence="3"/>
<dbReference type="GO" id="GO:0000272">
    <property type="term" value="P:polysaccharide catabolic process"/>
    <property type="evidence" value="ECO:0007669"/>
    <property type="project" value="UniProtKB-KW"/>
</dbReference>
<evidence type="ECO:0000256" key="3">
    <source>
        <dbReference type="ARBA" id="ARBA00012593"/>
    </source>
</evidence>
<feature type="non-terminal residue" evidence="10">
    <location>
        <position position="1"/>
    </location>
</feature>
<evidence type="ECO:0000256" key="8">
    <source>
        <dbReference type="SAM" id="SignalP"/>
    </source>
</evidence>
<sequence>MTPLSLLLALAVSAPATMAATIPLDASLNTFVSSQTTLSLQRLQANIQSDGGIAASPSKNNPNYFFHWTRDGALTMKTIVQLYETALKSGDTAGATSYENSIWLYSRHESATQVATDTLGRAKYFFGTNKPETNWASPQNDGPALRASTLIRFANAYLDIKKGPISAITSNNLYTSAINPATSIIKRDLEYVASSFLAESTSSANCELWEEVFARAHIYTRLAQRSALISGAAFANRMGDTGAGAYYLKIAQQIHNALISQHWSPSFKYLLNSLDVTNASAKPKPSDLDAGTVLAAIHNRETTPAPAWGVDITRFDSGEVLLTAMTLASRMKALYNINKNTGSGTLAPGIGRYTEDVYDGYSASSLGNPWFLINNGYAELSYSVASQWCSAGQIPLTTQSVSALNWLVQGGLVGNATAGNVVPSGVSGTLFSCKSNPTFFNTVISALGNAGDAHLRRVKLHLPTTNGGAGDTIGSISEEFNRDTGLMQGAIELTWSHASFLSMSFQRSAAAKLTCACN</sequence>
<organism evidence="10 11">
    <name type="scientific">Rhizoclosmatium globosum</name>
    <dbReference type="NCBI Taxonomy" id="329046"/>
    <lineage>
        <taxon>Eukaryota</taxon>
        <taxon>Fungi</taxon>
        <taxon>Fungi incertae sedis</taxon>
        <taxon>Chytridiomycota</taxon>
        <taxon>Chytridiomycota incertae sedis</taxon>
        <taxon>Chytridiomycetes</taxon>
        <taxon>Chytridiales</taxon>
        <taxon>Chytriomycetaceae</taxon>
        <taxon>Rhizoclosmatium</taxon>
    </lineage>
</organism>
<evidence type="ECO:0000256" key="4">
    <source>
        <dbReference type="ARBA" id="ARBA00022801"/>
    </source>
</evidence>
<dbReference type="Pfam" id="PF00723">
    <property type="entry name" value="Glyco_hydro_15"/>
    <property type="match status" value="1"/>
</dbReference>
<dbReference type="SUPFAM" id="SSF48208">
    <property type="entry name" value="Six-hairpin glycosidases"/>
    <property type="match status" value="1"/>
</dbReference>
<keyword evidence="5" id="KW-0119">Carbohydrate metabolism</keyword>
<feature type="domain" description="GH15-like" evidence="9">
    <location>
        <begin position="45"/>
        <end position="504"/>
    </location>
</feature>
<dbReference type="InterPro" id="IPR000165">
    <property type="entry name" value="Glucoamylase"/>
</dbReference>
<protein>
    <recommendedName>
        <fullName evidence="3">glucan 1,4-alpha-glucosidase</fullName>
        <ecNumber evidence="3">3.2.1.3</ecNumber>
    </recommendedName>
</protein>
<evidence type="ECO:0000256" key="1">
    <source>
        <dbReference type="ARBA" id="ARBA00001863"/>
    </source>
</evidence>
<reference evidence="10 11" key="1">
    <citation type="submission" date="2016-07" db="EMBL/GenBank/DDBJ databases">
        <title>Pervasive Adenine N6-methylation of Active Genes in Fungi.</title>
        <authorList>
            <consortium name="DOE Joint Genome Institute"/>
            <person name="Mondo S.J."/>
            <person name="Dannebaum R.O."/>
            <person name="Kuo R.C."/>
            <person name="Labutti K."/>
            <person name="Haridas S."/>
            <person name="Kuo A."/>
            <person name="Salamov A."/>
            <person name="Ahrendt S.R."/>
            <person name="Lipzen A."/>
            <person name="Sullivan W."/>
            <person name="Andreopoulos W.B."/>
            <person name="Clum A."/>
            <person name="Lindquist E."/>
            <person name="Daum C."/>
            <person name="Ramamoorthy G.K."/>
            <person name="Gryganskyi A."/>
            <person name="Culley D."/>
            <person name="Magnuson J.K."/>
            <person name="James T.Y."/>
            <person name="O'Malley M.A."/>
            <person name="Stajich J.E."/>
            <person name="Spatafora J.W."/>
            <person name="Visel A."/>
            <person name="Grigoriev I.V."/>
        </authorList>
    </citation>
    <scope>NUCLEOTIDE SEQUENCE [LARGE SCALE GENOMIC DNA]</scope>
    <source>
        <strain evidence="10 11">JEL800</strain>
    </source>
</reference>
<comment type="caution">
    <text evidence="10">The sequence shown here is derived from an EMBL/GenBank/DDBJ whole genome shotgun (WGS) entry which is preliminary data.</text>
</comment>
<keyword evidence="4" id="KW-0378">Hydrolase</keyword>
<evidence type="ECO:0000259" key="9">
    <source>
        <dbReference type="Pfam" id="PF00723"/>
    </source>
</evidence>
<dbReference type="PANTHER" id="PTHR31616">
    <property type="entry name" value="TREHALASE"/>
    <property type="match status" value="1"/>
</dbReference>
<dbReference type="AlphaFoldDB" id="A0A1Y2ASP4"/>
<dbReference type="InterPro" id="IPR011613">
    <property type="entry name" value="GH15-like"/>
</dbReference>
<dbReference type="PANTHER" id="PTHR31616:SF9">
    <property type="entry name" value="GLUCOAMYLASE, INTRACELLULAR SPORULATION-SPECIFIC"/>
    <property type="match status" value="1"/>
</dbReference>
<comment type="catalytic activity">
    <reaction evidence="1">
        <text>Hydrolysis of terminal (1-&gt;4)-linked alpha-D-glucose residues successively from non-reducing ends of the chains with release of beta-D-glucose.</text>
        <dbReference type="EC" id="3.2.1.3"/>
    </reaction>
</comment>
<dbReference type="STRING" id="329046.A0A1Y2ASP4"/>
<evidence type="ECO:0000256" key="5">
    <source>
        <dbReference type="ARBA" id="ARBA00023277"/>
    </source>
</evidence>
<dbReference type="InterPro" id="IPR012341">
    <property type="entry name" value="6hp_glycosidase-like_sf"/>
</dbReference>
<dbReference type="PRINTS" id="PR00736">
    <property type="entry name" value="GLHYDRLASE15"/>
</dbReference>
<evidence type="ECO:0000313" key="10">
    <source>
        <dbReference type="EMBL" id="ORY25608.1"/>
    </source>
</evidence>
<feature type="signal peptide" evidence="8">
    <location>
        <begin position="1"/>
        <end position="19"/>
    </location>
</feature>
<dbReference type="OrthoDB" id="6123450at2759"/>